<keyword evidence="3" id="KW-1185">Reference proteome</keyword>
<reference evidence="2 3" key="1">
    <citation type="journal article" date="2024" name="Appl. Environ. Microbiol.">
        <title>Pontiella agarivorans sp. nov., a novel marine anaerobic bacterium capable of degrading macroalgal polysaccharides and fixing nitrogen.</title>
        <authorList>
            <person name="Liu N."/>
            <person name="Kivenson V."/>
            <person name="Peng X."/>
            <person name="Cui Z."/>
            <person name="Lankiewicz T.S."/>
            <person name="Gosselin K.M."/>
            <person name="English C.J."/>
            <person name="Blair E.M."/>
            <person name="O'Malley M.A."/>
            <person name="Valentine D.L."/>
        </authorList>
    </citation>
    <scope>NUCLEOTIDE SEQUENCE [LARGE SCALE GENOMIC DNA]</scope>
    <source>
        <strain evidence="2 3">NLcol2</strain>
    </source>
</reference>
<proteinExistence type="predicted"/>
<dbReference type="Pfam" id="PF02169">
    <property type="entry name" value="LPP20"/>
    <property type="match status" value="1"/>
</dbReference>
<feature type="domain" description="Lipoprotein LPP20-like" evidence="1">
    <location>
        <begin position="41"/>
        <end position="142"/>
    </location>
</feature>
<keyword evidence="2" id="KW-0449">Lipoprotein</keyword>
<name>A0ABU5MYU5_9BACT</name>
<protein>
    <submittedName>
        <fullName evidence="2">LPP20 family lipoprotein</fullName>
    </submittedName>
</protein>
<dbReference type="Gene3D" id="3.10.28.20">
    <property type="entry name" value="Acetamidase/Formamidase-like domains"/>
    <property type="match status" value="1"/>
</dbReference>
<dbReference type="RefSeq" id="WP_322609127.1">
    <property type="nucleotide sequence ID" value="NZ_JARVCO010000010.1"/>
</dbReference>
<sequence length="350" mass="39218">MKPKSANPLDLFRKNGTLLCGLVLLPALILSTGCMSGNRQPAWLTNPKTVYPDSDYLVAVGTGDTRHSAENAAAASLSRIFESHIESDERLLDQTLETQSSFDRTTSFSSDINILSAQTLYNIQFAEAWKDSLGRYHAVAYLNRSDTAKIYRDKISEQTTRVNFLRSNAELTDNILQKYATLRTANRHAQEADYLLRQLNVIHPRSVPDATPSYSLNQLGKALADTAKEIKVEIHVDGDEKNRMQATLQDFITRYGFVIGTPAILKIDTQIEVADTGEREQGLIFVRYEMLLQITDPDGNGVVTVLDKGREAHKTMEQARTRSFRTLENSIQANGAQRLDLYFDSLIDQP</sequence>
<comment type="caution">
    <text evidence="2">The sequence shown here is derived from an EMBL/GenBank/DDBJ whole genome shotgun (WGS) entry which is preliminary data.</text>
</comment>
<gene>
    <name evidence="2" type="ORF">P9H32_11995</name>
</gene>
<dbReference type="Proteomes" id="UP001290861">
    <property type="component" value="Unassembled WGS sequence"/>
</dbReference>
<dbReference type="PROSITE" id="PS51257">
    <property type="entry name" value="PROKAR_LIPOPROTEIN"/>
    <property type="match status" value="1"/>
</dbReference>
<dbReference type="EMBL" id="JARVCO010000010">
    <property type="protein sequence ID" value="MDZ8119343.1"/>
    <property type="molecule type" value="Genomic_DNA"/>
</dbReference>
<dbReference type="InterPro" id="IPR024952">
    <property type="entry name" value="LPP20-like_dom"/>
</dbReference>
<evidence type="ECO:0000313" key="2">
    <source>
        <dbReference type="EMBL" id="MDZ8119343.1"/>
    </source>
</evidence>
<organism evidence="2 3">
    <name type="scientific">Pontiella agarivorans</name>
    <dbReference type="NCBI Taxonomy" id="3038953"/>
    <lineage>
        <taxon>Bacteria</taxon>
        <taxon>Pseudomonadati</taxon>
        <taxon>Kiritimatiellota</taxon>
        <taxon>Kiritimatiellia</taxon>
        <taxon>Kiritimatiellales</taxon>
        <taxon>Pontiellaceae</taxon>
        <taxon>Pontiella</taxon>
    </lineage>
</organism>
<evidence type="ECO:0000313" key="3">
    <source>
        <dbReference type="Proteomes" id="UP001290861"/>
    </source>
</evidence>
<evidence type="ECO:0000259" key="1">
    <source>
        <dbReference type="Pfam" id="PF02169"/>
    </source>
</evidence>
<accession>A0ABU5MYU5</accession>